<dbReference type="PROSITE" id="PS50851">
    <property type="entry name" value="CHEW"/>
    <property type="match status" value="1"/>
</dbReference>
<dbReference type="InterPro" id="IPR036061">
    <property type="entry name" value="CheW-like_dom_sf"/>
</dbReference>
<protein>
    <submittedName>
        <fullName evidence="2">Purine-binding chemotaxis protein CheW</fullName>
    </submittedName>
</protein>
<dbReference type="Gene3D" id="2.40.50.180">
    <property type="entry name" value="CheA-289, Domain 4"/>
    <property type="match status" value="1"/>
</dbReference>
<dbReference type="RefSeq" id="WP_239143233.1">
    <property type="nucleotide sequence ID" value="NZ_BOMT01000006.1"/>
</dbReference>
<dbReference type="GO" id="GO:0007165">
    <property type="term" value="P:signal transduction"/>
    <property type="evidence" value="ECO:0007669"/>
    <property type="project" value="InterPro"/>
</dbReference>
<feature type="domain" description="CheW-like" evidence="1">
    <location>
        <begin position="16"/>
        <end position="154"/>
    </location>
</feature>
<evidence type="ECO:0000259" key="1">
    <source>
        <dbReference type="PROSITE" id="PS50851"/>
    </source>
</evidence>
<name>A0A1I2CYX2_9ACTN</name>
<dbReference type="Gene3D" id="2.30.30.40">
    <property type="entry name" value="SH3 Domains"/>
    <property type="match status" value="1"/>
</dbReference>
<dbReference type="EMBL" id="FONV01000003">
    <property type="protein sequence ID" value="SFE73481.1"/>
    <property type="molecule type" value="Genomic_DNA"/>
</dbReference>
<evidence type="ECO:0000313" key="2">
    <source>
        <dbReference type="EMBL" id="SFE73481.1"/>
    </source>
</evidence>
<gene>
    <name evidence="2" type="ORF">SAMN05421541_103293</name>
</gene>
<dbReference type="Proteomes" id="UP000199645">
    <property type="component" value="Unassembled WGS sequence"/>
</dbReference>
<accession>A0A1I2CYX2</accession>
<evidence type="ECO:0000313" key="3">
    <source>
        <dbReference type="Proteomes" id="UP000199645"/>
    </source>
</evidence>
<keyword evidence="3" id="KW-1185">Reference proteome</keyword>
<organism evidence="2 3">
    <name type="scientific">Actinoplanes philippinensis</name>
    <dbReference type="NCBI Taxonomy" id="35752"/>
    <lineage>
        <taxon>Bacteria</taxon>
        <taxon>Bacillati</taxon>
        <taxon>Actinomycetota</taxon>
        <taxon>Actinomycetes</taxon>
        <taxon>Micromonosporales</taxon>
        <taxon>Micromonosporaceae</taxon>
        <taxon>Actinoplanes</taxon>
    </lineage>
</organism>
<reference evidence="2 3" key="1">
    <citation type="submission" date="2016-10" db="EMBL/GenBank/DDBJ databases">
        <authorList>
            <person name="de Groot N.N."/>
        </authorList>
    </citation>
    <scope>NUCLEOTIDE SEQUENCE [LARGE SCALE GENOMIC DNA]</scope>
    <source>
        <strain evidence="2 3">DSM 43019</strain>
    </source>
</reference>
<sequence length="165" mass="16598">MGGLPGGVLTPAPAAGVSALVFRAGPLYCALPLADVIETMRPLRTRPLAGTPPYVRGLTILRGAPAPVIDMTRLLTGVEAPIDRYVAVRAGRGPVACATGPVLGVQDVQVAPPEGPAALFTGVSKALIAAVGTVGTEPLLLLRSIAAVPDEVWEAAGGTPPEVPS</sequence>
<proteinExistence type="predicted"/>
<dbReference type="STRING" id="35752.SAMN05421541_103293"/>
<dbReference type="SMART" id="SM00260">
    <property type="entry name" value="CheW"/>
    <property type="match status" value="1"/>
</dbReference>
<dbReference type="Pfam" id="PF01584">
    <property type="entry name" value="CheW"/>
    <property type="match status" value="1"/>
</dbReference>
<dbReference type="AlphaFoldDB" id="A0A1I2CYX2"/>
<dbReference type="InterPro" id="IPR002545">
    <property type="entry name" value="CheW-lke_dom"/>
</dbReference>
<dbReference type="GO" id="GO:0006935">
    <property type="term" value="P:chemotaxis"/>
    <property type="evidence" value="ECO:0007669"/>
    <property type="project" value="InterPro"/>
</dbReference>
<dbReference type="SUPFAM" id="SSF50341">
    <property type="entry name" value="CheW-like"/>
    <property type="match status" value="1"/>
</dbReference>